<sequence>MRVLFAGTPAAAVPSLQALLGSDHEVVAVLTRPDAPTGRGRTLRPSPVRAVADEAGVPVLTPRTLRDAEVQAQLRELAPEAAPVVAYGNLIPPAALDIPRHGWINLHFSLLPAWRGAAPVQRAVLAGETETGMSTFRIDAGLDTGDVLGMRGARIGPLETSGELLDRLAVEGAQLLVQTLDELAAGTAVATPQEGEATHAAKLTSQEAQIDWNAPAEAVSAHIRGMSPDPGAWTQLRGERFKVLGVEAAQAPEDLVLAPGQLHATRRSVFAGTATRPLALGTVAAAGKKAMRAADWARGAALTEGTAFDAARIQDAEEAR</sequence>
<proteinExistence type="inferred from homology"/>
<organism evidence="8 9">
    <name type="scientific">Brachybacterium phenoliresistens</name>
    <dbReference type="NCBI Taxonomy" id="396014"/>
    <lineage>
        <taxon>Bacteria</taxon>
        <taxon>Bacillati</taxon>
        <taxon>Actinomycetota</taxon>
        <taxon>Actinomycetes</taxon>
        <taxon>Micrococcales</taxon>
        <taxon>Dermabacteraceae</taxon>
        <taxon>Brachybacterium</taxon>
    </lineage>
</organism>
<name>Z9JWY7_9MICO</name>
<dbReference type="HAMAP" id="MF_00182">
    <property type="entry name" value="Formyl_trans"/>
    <property type="match status" value="1"/>
</dbReference>
<dbReference type="PANTHER" id="PTHR11138:SF5">
    <property type="entry name" value="METHIONYL-TRNA FORMYLTRANSFERASE, MITOCHONDRIAL"/>
    <property type="match status" value="1"/>
</dbReference>
<keyword evidence="9" id="KW-1185">Reference proteome</keyword>
<evidence type="ECO:0000256" key="5">
    <source>
        <dbReference type="HAMAP-Rule" id="MF_00182"/>
    </source>
</evidence>
<dbReference type="PATRIC" id="fig|396014.3.peg.322"/>
<dbReference type="EC" id="2.1.2.9" evidence="2 5"/>
<feature type="binding site" evidence="5">
    <location>
        <begin position="109"/>
        <end position="112"/>
    </location>
    <ligand>
        <name>(6S)-5,6,7,8-tetrahydrofolate</name>
        <dbReference type="ChEBI" id="CHEBI:57453"/>
    </ligand>
</feature>
<dbReference type="Pfam" id="PF00551">
    <property type="entry name" value="Formyl_trans_N"/>
    <property type="match status" value="1"/>
</dbReference>
<evidence type="ECO:0000259" key="6">
    <source>
        <dbReference type="Pfam" id="PF00551"/>
    </source>
</evidence>
<evidence type="ECO:0000259" key="7">
    <source>
        <dbReference type="Pfam" id="PF02911"/>
    </source>
</evidence>
<dbReference type="CDD" id="cd08704">
    <property type="entry name" value="Met_tRNA_FMT_C"/>
    <property type="match status" value="1"/>
</dbReference>
<dbReference type="NCBIfam" id="TIGR00460">
    <property type="entry name" value="fmt"/>
    <property type="match status" value="1"/>
</dbReference>
<dbReference type="Proteomes" id="UP000023067">
    <property type="component" value="Unassembled WGS sequence"/>
</dbReference>
<dbReference type="HOGENOM" id="CLU_033347_1_0_11"/>
<dbReference type="AlphaFoldDB" id="Z9JWY7"/>
<dbReference type="InterPro" id="IPR044135">
    <property type="entry name" value="Met-tRNA-FMT_C"/>
</dbReference>
<dbReference type="OrthoDB" id="9802815at2"/>
<protein>
    <recommendedName>
        <fullName evidence="2 5">Methionyl-tRNA formyltransferase</fullName>
        <ecNumber evidence="2 5">2.1.2.9</ecNumber>
    </recommendedName>
</protein>
<evidence type="ECO:0000256" key="2">
    <source>
        <dbReference type="ARBA" id="ARBA00012261"/>
    </source>
</evidence>
<dbReference type="InterPro" id="IPR005794">
    <property type="entry name" value="Fmt"/>
</dbReference>
<comment type="function">
    <text evidence="5">Attaches a formyl group to the free amino group of methionyl-tRNA(fMet). The formyl group appears to play a dual role in the initiator identity of N-formylmethionyl-tRNA by promoting its recognition by IF2 and preventing the misappropriation of this tRNA by the elongation apparatus.</text>
</comment>
<dbReference type="CDD" id="cd08646">
    <property type="entry name" value="FMT_core_Met-tRNA-FMT_N"/>
    <property type="match status" value="1"/>
</dbReference>
<dbReference type="GO" id="GO:0005829">
    <property type="term" value="C:cytosol"/>
    <property type="evidence" value="ECO:0007669"/>
    <property type="project" value="TreeGrafter"/>
</dbReference>
<dbReference type="InterPro" id="IPR002376">
    <property type="entry name" value="Formyl_transf_N"/>
</dbReference>
<dbReference type="EMBL" id="JDYK01000002">
    <property type="protein sequence ID" value="EWS82699.1"/>
    <property type="molecule type" value="Genomic_DNA"/>
</dbReference>
<dbReference type="eggNOG" id="COG0223">
    <property type="taxonomic scope" value="Bacteria"/>
</dbReference>
<feature type="domain" description="Formyl transferase C-terminal" evidence="7">
    <location>
        <begin position="202"/>
        <end position="300"/>
    </location>
</feature>
<dbReference type="SUPFAM" id="SSF50486">
    <property type="entry name" value="FMT C-terminal domain-like"/>
    <property type="match status" value="1"/>
</dbReference>
<evidence type="ECO:0000313" key="9">
    <source>
        <dbReference type="Proteomes" id="UP000023067"/>
    </source>
</evidence>
<dbReference type="InterPro" id="IPR005793">
    <property type="entry name" value="Formyl_trans_C"/>
</dbReference>
<reference evidence="8 9" key="1">
    <citation type="submission" date="2014-02" db="EMBL/GenBank/DDBJ databases">
        <title>Genome sequence of Brachybacterium phenoliresistens strain W13A50.</title>
        <authorList>
            <person name="Wang X."/>
        </authorList>
    </citation>
    <scope>NUCLEOTIDE SEQUENCE [LARGE SCALE GENOMIC DNA]</scope>
    <source>
        <strain evidence="8 9">W13A50</strain>
    </source>
</reference>
<dbReference type="Gene3D" id="3.40.50.12230">
    <property type="match status" value="1"/>
</dbReference>
<dbReference type="InterPro" id="IPR011034">
    <property type="entry name" value="Formyl_transferase-like_C_sf"/>
</dbReference>
<feature type="domain" description="Formyl transferase N-terminal" evidence="6">
    <location>
        <begin position="2"/>
        <end position="180"/>
    </location>
</feature>
<keyword evidence="3 5" id="KW-0808">Transferase</keyword>
<dbReference type="RefSeq" id="WP_038370513.1">
    <property type="nucleotide sequence ID" value="NZ_KK069988.1"/>
</dbReference>
<dbReference type="STRING" id="396014.BF93_06650"/>
<comment type="catalytic activity">
    <reaction evidence="5">
        <text>L-methionyl-tRNA(fMet) + (6R)-10-formyltetrahydrofolate = N-formyl-L-methionyl-tRNA(fMet) + (6S)-5,6,7,8-tetrahydrofolate + H(+)</text>
        <dbReference type="Rhea" id="RHEA:24380"/>
        <dbReference type="Rhea" id="RHEA-COMP:9952"/>
        <dbReference type="Rhea" id="RHEA-COMP:9953"/>
        <dbReference type="ChEBI" id="CHEBI:15378"/>
        <dbReference type="ChEBI" id="CHEBI:57453"/>
        <dbReference type="ChEBI" id="CHEBI:78530"/>
        <dbReference type="ChEBI" id="CHEBI:78844"/>
        <dbReference type="ChEBI" id="CHEBI:195366"/>
        <dbReference type="EC" id="2.1.2.9"/>
    </reaction>
</comment>
<dbReference type="SUPFAM" id="SSF53328">
    <property type="entry name" value="Formyltransferase"/>
    <property type="match status" value="1"/>
</dbReference>
<dbReference type="InterPro" id="IPR036477">
    <property type="entry name" value="Formyl_transf_N_sf"/>
</dbReference>
<dbReference type="Pfam" id="PF02911">
    <property type="entry name" value="Formyl_trans_C"/>
    <property type="match status" value="1"/>
</dbReference>
<dbReference type="PANTHER" id="PTHR11138">
    <property type="entry name" value="METHIONYL-TRNA FORMYLTRANSFERASE"/>
    <property type="match status" value="1"/>
</dbReference>
<comment type="similarity">
    <text evidence="1 5">Belongs to the Fmt family.</text>
</comment>
<evidence type="ECO:0000256" key="3">
    <source>
        <dbReference type="ARBA" id="ARBA00022679"/>
    </source>
</evidence>
<evidence type="ECO:0000256" key="1">
    <source>
        <dbReference type="ARBA" id="ARBA00010699"/>
    </source>
</evidence>
<gene>
    <name evidence="5" type="primary">fmt</name>
    <name evidence="8" type="ORF">BF93_06650</name>
</gene>
<dbReference type="InterPro" id="IPR041711">
    <property type="entry name" value="Met-tRNA-FMT_N"/>
</dbReference>
<keyword evidence="4 5" id="KW-0648">Protein biosynthesis</keyword>
<evidence type="ECO:0000313" key="8">
    <source>
        <dbReference type="EMBL" id="EWS82699.1"/>
    </source>
</evidence>
<dbReference type="GO" id="GO:0004479">
    <property type="term" value="F:methionyl-tRNA formyltransferase activity"/>
    <property type="evidence" value="ECO:0007669"/>
    <property type="project" value="UniProtKB-UniRule"/>
</dbReference>
<dbReference type="FunFam" id="3.40.50.12230:FF:000001">
    <property type="entry name" value="Methionyl-tRNA formyltransferase"/>
    <property type="match status" value="1"/>
</dbReference>
<accession>Z9JWY7</accession>
<evidence type="ECO:0000256" key="4">
    <source>
        <dbReference type="ARBA" id="ARBA00022917"/>
    </source>
</evidence>
<comment type="caution">
    <text evidence="8">The sequence shown here is derived from an EMBL/GenBank/DDBJ whole genome shotgun (WGS) entry which is preliminary data.</text>
</comment>